<feature type="region of interest" description="Disordered" evidence="1">
    <location>
        <begin position="323"/>
        <end position="486"/>
    </location>
</feature>
<dbReference type="RefSeq" id="XP_062679703.1">
    <property type="nucleotide sequence ID" value="XM_062822738.1"/>
</dbReference>
<feature type="region of interest" description="Disordered" evidence="1">
    <location>
        <begin position="1"/>
        <end position="22"/>
    </location>
</feature>
<reference evidence="2" key="1">
    <citation type="journal article" date="2023" name="Mol. Phylogenet. Evol.">
        <title>Genome-scale phylogeny and comparative genomics of the fungal order Sordariales.</title>
        <authorList>
            <person name="Hensen N."/>
            <person name="Bonometti L."/>
            <person name="Westerberg I."/>
            <person name="Brannstrom I.O."/>
            <person name="Guillou S."/>
            <person name="Cros-Aarteil S."/>
            <person name="Calhoun S."/>
            <person name="Haridas S."/>
            <person name="Kuo A."/>
            <person name="Mondo S."/>
            <person name="Pangilinan J."/>
            <person name="Riley R."/>
            <person name="LaButti K."/>
            <person name="Andreopoulos B."/>
            <person name="Lipzen A."/>
            <person name="Chen C."/>
            <person name="Yan M."/>
            <person name="Daum C."/>
            <person name="Ng V."/>
            <person name="Clum A."/>
            <person name="Steindorff A."/>
            <person name="Ohm R.A."/>
            <person name="Martin F."/>
            <person name="Silar P."/>
            <person name="Natvig D.O."/>
            <person name="Lalanne C."/>
            <person name="Gautier V."/>
            <person name="Ament-Velasquez S.L."/>
            <person name="Kruys A."/>
            <person name="Hutchinson M.I."/>
            <person name="Powell A.J."/>
            <person name="Barry K."/>
            <person name="Miller A.N."/>
            <person name="Grigoriev I.V."/>
            <person name="Debuchy R."/>
            <person name="Gladieux P."/>
            <person name="Hiltunen Thoren M."/>
            <person name="Johannesson H."/>
        </authorList>
    </citation>
    <scope>NUCLEOTIDE SEQUENCE</scope>
    <source>
        <strain evidence="2">CBS 560.94</strain>
    </source>
</reference>
<feature type="compositionally biased region" description="Polar residues" evidence="1">
    <location>
        <begin position="1"/>
        <end position="15"/>
    </location>
</feature>
<evidence type="ECO:0000313" key="2">
    <source>
        <dbReference type="EMBL" id="KAK3340761.1"/>
    </source>
</evidence>
<organism evidence="2 3">
    <name type="scientific">Neurospora tetraspora</name>
    <dbReference type="NCBI Taxonomy" id="94610"/>
    <lineage>
        <taxon>Eukaryota</taxon>
        <taxon>Fungi</taxon>
        <taxon>Dikarya</taxon>
        <taxon>Ascomycota</taxon>
        <taxon>Pezizomycotina</taxon>
        <taxon>Sordariomycetes</taxon>
        <taxon>Sordariomycetidae</taxon>
        <taxon>Sordariales</taxon>
        <taxon>Sordariaceae</taxon>
        <taxon>Neurospora</taxon>
    </lineage>
</organism>
<feature type="compositionally biased region" description="Basic and acidic residues" evidence="1">
    <location>
        <begin position="387"/>
        <end position="400"/>
    </location>
</feature>
<dbReference type="AlphaFoldDB" id="A0AAE0JBB3"/>
<keyword evidence="3" id="KW-1185">Reference proteome</keyword>
<name>A0AAE0JBB3_9PEZI</name>
<dbReference type="GeneID" id="87859892"/>
<feature type="compositionally biased region" description="Basic and acidic residues" evidence="1">
    <location>
        <begin position="323"/>
        <end position="363"/>
    </location>
</feature>
<feature type="compositionally biased region" description="Basic and acidic residues" evidence="1">
    <location>
        <begin position="597"/>
        <end position="626"/>
    </location>
</feature>
<feature type="compositionally biased region" description="Basic and acidic residues" evidence="1">
    <location>
        <begin position="678"/>
        <end position="688"/>
    </location>
</feature>
<feature type="compositionally biased region" description="Basic and acidic residues" evidence="1">
    <location>
        <begin position="509"/>
        <end position="526"/>
    </location>
</feature>
<protein>
    <submittedName>
        <fullName evidence="2">Uncharacterized protein</fullName>
    </submittedName>
</protein>
<reference evidence="2" key="2">
    <citation type="submission" date="2023-06" db="EMBL/GenBank/DDBJ databases">
        <authorList>
            <consortium name="Lawrence Berkeley National Laboratory"/>
            <person name="Haridas S."/>
            <person name="Hensen N."/>
            <person name="Bonometti L."/>
            <person name="Westerberg I."/>
            <person name="Brannstrom I.O."/>
            <person name="Guillou S."/>
            <person name="Cros-Aarteil S."/>
            <person name="Calhoun S."/>
            <person name="Kuo A."/>
            <person name="Mondo S."/>
            <person name="Pangilinan J."/>
            <person name="Riley R."/>
            <person name="Labutti K."/>
            <person name="Andreopoulos B."/>
            <person name="Lipzen A."/>
            <person name="Chen C."/>
            <person name="Yanf M."/>
            <person name="Daum C."/>
            <person name="Ng V."/>
            <person name="Clum A."/>
            <person name="Steindorff A."/>
            <person name="Ohm R."/>
            <person name="Martin F."/>
            <person name="Silar P."/>
            <person name="Natvig D."/>
            <person name="Lalanne C."/>
            <person name="Gautier V."/>
            <person name="Ament-Velasquez S.L."/>
            <person name="Kruys A."/>
            <person name="Hutchinson M.I."/>
            <person name="Powell A.J."/>
            <person name="Barry K."/>
            <person name="Miller A.N."/>
            <person name="Grigoriev I.V."/>
            <person name="Debuchy R."/>
            <person name="Gladieux P."/>
            <person name="Thoren M.H."/>
            <person name="Johannesson H."/>
        </authorList>
    </citation>
    <scope>NUCLEOTIDE SEQUENCE</scope>
    <source>
        <strain evidence="2">CBS 560.94</strain>
    </source>
</reference>
<proteinExistence type="predicted"/>
<feature type="compositionally biased region" description="Polar residues" evidence="1">
    <location>
        <begin position="813"/>
        <end position="838"/>
    </location>
</feature>
<feature type="region of interest" description="Disordered" evidence="1">
    <location>
        <begin position="960"/>
        <end position="1008"/>
    </location>
</feature>
<feature type="compositionally biased region" description="Polar residues" evidence="1">
    <location>
        <begin position="410"/>
        <end position="419"/>
    </location>
</feature>
<feature type="region of interest" description="Disordered" evidence="1">
    <location>
        <begin position="78"/>
        <end position="104"/>
    </location>
</feature>
<dbReference type="Proteomes" id="UP001278500">
    <property type="component" value="Unassembled WGS sequence"/>
</dbReference>
<feature type="compositionally biased region" description="Basic and acidic residues" evidence="1">
    <location>
        <begin position="736"/>
        <end position="752"/>
    </location>
</feature>
<feature type="compositionally biased region" description="Basic and acidic residues" evidence="1">
    <location>
        <begin position="878"/>
        <end position="887"/>
    </location>
</feature>
<feature type="compositionally biased region" description="Polar residues" evidence="1">
    <location>
        <begin position="377"/>
        <end position="386"/>
    </location>
</feature>
<feature type="compositionally biased region" description="Pro residues" evidence="1">
    <location>
        <begin position="789"/>
        <end position="809"/>
    </location>
</feature>
<sequence>MATSPTEPKKGSSQKPRLDPYTWAKLDEEAEFLREALEMLRFDPDQSPSWQYEKGTELRGLLFENDQKRKHLRGLAFEAHEKKRAADPTMATQPIDHKKGSVQKPRLDPYTWAKLDEEEERLRDALEMLRFDPDQSPSWQYEKGTELRGLLEENERQRKHLRGLAFEVEEKKRAAEAEKKRQAEKAAAEKKRAAEKAAAERKHKEELLKQKEEEKKALQAKLAAEQKRKAEAEAAVKRYKEERAAAEEKKRQELIKKADEELESLKAELAEKKRHADLLAGYERERAVVETRKKLEDAKRRLKLEYDEWQNKSYEAWEALDRERQRELEEAQRRAARKEKEVSGARKEAERRASLVQKPKEVSFDSSRNQTYDHRSSQNYQRPEQQNFKRPDNGGQEKSHQYPPGHSRPYNYQHTSHPQNAPRPQDSQPKQYSSTHHQPRHQLQNSHAPLGASPRADQTPVGLSGLPVGLSDLPAESSNVSQSPVAVAPWEEKNWSSHGYPVSYGQPEYSHRDVSHQKPSVAEKKWSTPVIPTWNGPAEESNVMDKKRSESPFVPVSRLESPPKERWSLPPSPSPSPNERKAWNHSTYRSPEADVSTPRETEEEKLRREVEKYKVKAAKLEADLERKKRVTGADSVATWQTGTKSIWEDPTKDASKKDPRSHRNETPKPQAAKPPSSRHNEQESKRDSTATNSTQGPSKPAVSVQNLRRRQPSVSHHHSSRSKTEAQCQEPNANRNNERPESRTSTHTRYFEAPEYISSDEEQTPRPKISKPDTHYRWQRASVESTRPYVPPTPHRRPSPPPVLPPTPPRGSRVSTPATLRPASKQQASFKQEIQTPKLTCIPGSWRDELPGKDSREDRWPANVSTPSIQSPAIPVVKTKEKFHPERYIPPNYGPKDVPPPDSYLSADSVRQQAGYNHPGAPGYTPIYKPAAVPQPGPAYPIHHPLYASYSQVYAGGAHQFPPKVDVEAGPSGHGGSFPSWADPSAAQSLGGTQAPPRKDKGKGKARW</sequence>
<feature type="region of interest" description="Disordered" evidence="1">
    <location>
        <begin position="168"/>
        <end position="213"/>
    </location>
</feature>
<feature type="compositionally biased region" description="Polar residues" evidence="1">
    <location>
        <begin position="425"/>
        <end position="447"/>
    </location>
</feature>
<evidence type="ECO:0000256" key="1">
    <source>
        <dbReference type="SAM" id="MobiDB-lite"/>
    </source>
</evidence>
<accession>A0AAE0JBB3</accession>
<feature type="compositionally biased region" description="Basic and acidic residues" evidence="1">
    <location>
        <begin position="846"/>
        <end position="860"/>
    </location>
</feature>
<gene>
    <name evidence="2" type="ORF">B0H65DRAFT_269767</name>
</gene>
<feature type="compositionally biased region" description="Basic residues" evidence="1">
    <location>
        <begin position="707"/>
        <end position="721"/>
    </location>
</feature>
<dbReference type="EMBL" id="JAUEPP010000006">
    <property type="protein sequence ID" value="KAK3340761.1"/>
    <property type="molecule type" value="Genomic_DNA"/>
</dbReference>
<feature type="region of interest" description="Disordered" evidence="1">
    <location>
        <begin position="506"/>
        <end position="906"/>
    </location>
</feature>
<feature type="compositionally biased region" description="Basic and acidic residues" evidence="1">
    <location>
        <begin position="646"/>
        <end position="666"/>
    </location>
</feature>
<evidence type="ECO:0000313" key="3">
    <source>
        <dbReference type="Proteomes" id="UP001278500"/>
    </source>
</evidence>
<comment type="caution">
    <text evidence="2">The sequence shown here is derived from an EMBL/GenBank/DDBJ whole genome shotgun (WGS) entry which is preliminary data.</text>
</comment>